<organism evidence="1 2">
    <name type="scientific">Klebsiella pneumoniae</name>
    <dbReference type="NCBI Taxonomy" id="573"/>
    <lineage>
        <taxon>Bacteria</taxon>
        <taxon>Pseudomonadati</taxon>
        <taxon>Pseudomonadota</taxon>
        <taxon>Gammaproteobacteria</taxon>
        <taxon>Enterobacterales</taxon>
        <taxon>Enterobacteriaceae</taxon>
        <taxon>Klebsiella/Raoultella group</taxon>
        <taxon>Klebsiella</taxon>
        <taxon>Klebsiella pneumoniae complex</taxon>
    </lineage>
</organism>
<dbReference type="EMBL" id="NDBK01000050">
    <property type="protein sequence ID" value="OVF73268.1"/>
    <property type="molecule type" value="Genomic_DNA"/>
</dbReference>
<proteinExistence type="predicted"/>
<evidence type="ECO:0000313" key="1">
    <source>
        <dbReference type="EMBL" id="OVF73268.1"/>
    </source>
</evidence>
<reference evidence="1 2" key="1">
    <citation type="submission" date="2017-03" db="EMBL/GenBank/DDBJ databases">
        <authorList>
            <person name="Fouts D."/>
            <person name="Stalin M.J."/>
            <person name="Chen L."/>
            <person name="Wright M."/>
            <person name="Sutton G."/>
            <person name="Nguyen K."/>
            <person name="Vanduin D."/>
            <person name="Rojas L."/>
            <person name="Hujer A."/>
            <person name="Hujer K."/>
            <person name="Bonomo R."/>
            <person name="Kreiswirth B."/>
            <person name="Adams M."/>
        </authorList>
    </citation>
    <scope>NUCLEOTIDE SEQUENCE [LARGE SCALE GENOMIC DNA]</scope>
    <source>
        <strain evidence="1 2">39383</strain>
    </source>
</reference>
<evidence type="ECO:0000313" key="2">
    <source>
        <dbReference type="Proteomes" id="UP000196447"/>
    </source>
</evidence>
<sequence length="59" mass="6999">MCHRGRFFHHGDFGYNDAIRRKKSNVGDIHHRFIRPLMRMAIKRLTKTVSLASLYQNSL</sequence>
<comment type="caution">
    <text evidence="1">The sequence shown here is derived from an EMBL/GenBank/DDBJ whole genome shotgun (WGS) entry which is preliminary data.</text>
</comment>
<protein>
    <submittedName>
        <fullName evidence="1">Uncharacterized protein</fullName>
    </submittedName>
</protein>
<gene>
    <name evidence="1" type="ORF">B5L96_10200</name>
</gene>
<accession>A0A202KZY8</accession>
<dbReference type="Proteomes" id="UP000196447">
    <property type="component" value="Unassembled WGS sequence"/>
</dbReference>
<dbReference type="AlphaFoldDB" id="A0A202KZY8"/>
<name>A0A202KZY8_KLEPN</name>